<sequence length="148" mass="15139">MNVRRGAATGMLSAALVAGTLSLAPAAHAGTAGEAGQQRVTQTAAYTCTGTASQYKRATMADGTTGWTAGFSKTMTAVLNTGSQGAAVAEAQCLLKGYKCDPAGVDGRYGANTKAAVKRYQSKNGLTADGIVGKNTWKKLRQSSYYCG</sequence>
<dbReference type="Proteomes" id="UP001501371">
    <property type="component" value="Unassembled WGS sequence"/>
</dbReference>
<evidence type="ECO:0000313" key="3">
    <source>
        <dbReference type="EMBL" id="GAA1181528.1"/>
    </source>
</evidence>
<dbReference type="Gene3D" id="1.10.101.10">
    <property type="entry name" value="PGBD-like superfamily/PGBD"/>
    <property type="match status" value="1"/>
</dbReference>
<proteinExistence type="predicted"/>
<accession>A0ABN1UYE8</accession>
<dbReference type="EMBL" id="BAAAKV010000040">
    <property type="protein sequence ID" value="GAA1181528.1"/>
    <property type="molecule type" value="Genomic_DNA"/>
</dbReference>
<dbReference type="InterPro" id="IPR002477">
    <property type="entry name" value="Peptidoglycan-bd-like"/>
</dbReference>
<evidence type="ECO:0000259" key="2">
    <source>
        <dbReference type="Pfam" id="PF01471"/>
    </source>
</evidence>
<protein>
    <recommendedName>
        <fullName evidence="2">Peptidoglycan binding-like domain-containing protein</fullName>
    </recommendedName>
</protein>
<evidence type="ECO:0000313" key="4">
    <source>
        <dbReference type="Proteomes" id="UP001501371"/>
    </source>
</evidence>
<keyword evidence="4" id="KW-1185">Reference proteome</keyword>
<dbReference type="InterPro" id="IPR036366">
    <property type="entry name" value="PGBDSf"/>
</dbReference>
<evidence type="ECO:0000256" key="1">
    <source>
        <dbReference type="SAM" id="SignalP"/>
    </source>
</evidence>
<dbReference type="InterPro" id="IPR036365">
    <property type="entry name" value="PGBD-like_sf"/>
</dbReference>
<feature type="domain" description="Peptidoglycan binding-like" evidence="2">
    <location>
        <begin position="84"/>
        <end position="140"/>
    </location>
</feature>
<dbReference type="SUPFAM" id="SSF47090">
    <property type="entry name" value="PGBD-like"/>
    <property type="match status" value="1"/>
</dbReference>
<feature type="chain" id="PRO_5046962585" description="Peptidoglycan binding-like domain-containing protein" evidence="1">
    <location>
        <begin position="30"/>
        <end position="148"/>
    </location>
</feature>
<comment type="caution">
    <text evidence="3">The sequence shown here is derived from an EMBL/GenBank/DDBJ whole genome shotgun (WGS) entry which is preliminary data.</text>
</comment>
<gene>
    <name evidence="3" type="ORF">GCM10009654_43350</name>
</gene>
<feature type="signal peptide" evidence="1">
    <location>
        <begin position="1"/>
        <end position="29"/>
    </location>
</feature>
<dbReference type="RefSeq" id="WP_344279208.1">
    <property type="nucleotide sequence ID" value="NZ_BAAAKV010000040.1"/>
</dbReference>
<reference evidence="3 4" key="1">
    <citation type="journal article" date="2019" name="Int. J. Syst. Evol. Microbiol.">
        <title>The Global Catalogue of Microorganisms (GCM) 10K type strain sequencing project: providing services to taxonomists for standard genome sequencing and annotation.</title>
        <authorList>
            <consortium name="The Broad Institute Genomics Platform"/>
            <consortium name="The Broad Institute Genome Sequencing Center for Infectious Disease"/>
            <person name="Wu L."/>
            <person name="Ma J."/>
        </authorList>
    </citation>
    <scope>NUCLEOTIDE SEQUENCE [LARGE SCALE GENOMIC DNA]</scope>
    <source>
        <strain evidence="3 4">JCM 12696</strain>
    </source>
</reference>
<name>A0ABN1UYE8_9ACTN</name>
<dbReference type="Pfam" id="PF01471">
    <property type="entry name" value="PG_binding_1"/>
    <property type="match status" value="1"/>
</dbReference>
<organism evidence="3 4">
    <name type="scientific">Streptomyces hebeiensis</name>
    <dbReference type="NCBI Taxonomy" id="229486"/>
    <lineage>
        <taxon>Bacteria</taxon>
        <taxon>Bacillati</taxon>
        <taxon>Actinomycetota</taxon>
        <taxon>Actinomycetes</taxon>
        <taxon>Kitasatosporales</taxon>
        <taxon>Streptomycetaceae</taxon>
        <taxon>Streptomyces</taxon>
    </lineage>
</organism>
<keyword evidence="1" id="KW-0732">Signal</keyword>